<evidence type="ECO:0000313" key="3">
    <source>
        <dbReference type="EMBL" id="PIK38239.1"/>
    </source>
</evidence>
<gene>
    <name evidence="3" type="ORF">BSL78_24916</name>
</gene>
<sequence>MGSQASPEICDIVMHRLENQILPTDNKILKWLRYRDEILLLYDGSPQELEQLVNRLNEIHRFLKFTVEILHTESAEEELIGTNYRTVFSLSPIVEIVKLRDENVQKTFRIFEFGKILTDRPKCLALINEDYPVEIIKNEEQSRYRVIHGTFKSPFAHYLPDLVPDEVKTARFEMIVPTRWPSEKNKPVCIHLAGTGDHGFWRRRIFTAKPLIKEYGMDPVLENPFMDLENPRTNSVYSSYVSSFSFICCFVYRRSSLHNVSDLFVMGGSLMLESIVITSVAGEKRLWPSGVVRGIHGRTTDSFRLGKDFALNFPDSYIEVRNFLAKKQNSSKPSKKAPPSRGVDQQEKSTAKNEGAWKRWMSLRPKGTSLSIH</sequence>
<feature type="compositionally biased region" description="Low complexity" evidence="1">
    <location>
        <begin position="328"/>
        <end position="340"/>
    </location>
</feature>
<dbReference type="Proteomes" id="UP000230750">
    <property type="component" value="Unassembled WGS sequence"/>
</dbReference>
<dbReference type="InterPro" id="IPR019149">
    <property type="entry name" value="ABHD18"/>
</dbReference>
<dbReference type="Pfam" id="PF09752">
    <property type="entry name" value="ABHD18"/>
    <property type="match status" value="1"/>
</dbReference>
<organism evidence="3 4">
    <name type="scientific">Stichopus japonicus</name>
    <name type="common">Sea cucumber</name>
    <dbReference type="NCBI Taxonomy" id="307972"/>
    <lineage>
        <taxon>Eukaryota</taxon>
        <taxon>Metazoa</taxon>
        <taxon>Echinodermata</taxon>
        <taxon>Eleutherozoa</taxon>
        <taxon>Echinozoa</taxon>
        <taxon>Holothuroidea</taxon>
        <taxon>Aspidochirotacea</taxon>
        <taxon>Aspidochirotida</taxon>
        <taxon>Stichopodidae</taxon>
        <taxon>Apostichopus</taxon>
    </lineage>
</organism>
<feature type="compositionally biased region" description="Basic and acidic residues" evidence="1">
    <location>
        <begin position="344"/>
        <end position="357"/>
    </location>
</feature>
<accession>A0A2G8JR86</accession>
<dbReference type="AlphaFoldDB" id="A0A2G8JR86"/>
<feature type="region of interest" description="Disordered" evidence="1">
    <location>
        <begin position="328"/>
        <end position="373"/>
    </location>
</feature>
<proteinExistence type="predicted"/>
<evidence type="ECO:0000256" key="1">
    <source>
        <dbReference type="SAM" id="MobiDB-lite"/>
    </source>
</evidence>
<dbReference type="PROSITE" id="PS50878">
    <property type="entry name" value="RT_POL"/>
    <property type="match status" value="1"/>
</dbReference>
<dbReference type="PANTHER" id="PTHR13617">
    <property type="entry name" value="PROTEIN ABHD18"/>
    <property type="match status" value="1"/>
</dbReference>
<comment type="caution">
    <text evidence="3">The sequence shown here is derived from an EMBL/GenBank/DDBJ whole genome shotgun (WGS) entry which is preliminary data.</text>
</comment>
<dbReference type="OrthoDB" id="9987145at2759"/>
<keyword evidence="4" id="KW-1185">Reference proteome</keyword>
<dbReference type="PANTHER" id="PTHR13617:SF14">
    <property type="entry name" value="PROTEIN ABHD18"/>
    <property type="match status" value="1"/>
</dbReference>
<name>A0A2G8JR86_STIJA</name>
<dbReference type="EMBL" id="MRZV01001383">
    <property type="protein sequence ID" value="PIK38239.1"/>
    <property type="molecule type" value="Genomic_DNA"/>
</dbReference>
<reference evidence="3 4" key="1">
    <citation type="journal article" date="2017" name="PLoS Biol.">
        <title>The sea cucumber genome provides insights into morphological evolution and visceral regeneration.</title>
        <authorList>
            <person name="Zhang X."/>
            <person name="Sun L."/>
            <person name="Yuan J."/>
            <person name="Sun Y."/>
            <person name="Gao Y."/>
            <person name="Zhang L."/>
            <person name="Li S."/>
            <person name="Dai H."/>
            <person name="Hamel J.F."/>
            <person name="Liu C."/>
            <person name="Yu Y."/>
            <person name="Liu S."/>
            <person name="Lin W."/>
            <person name="Guo K."/>
            <person name="Jin S."/>
            <person name="Xu P."/>
            <person name="Storey K.B."/>
            <person name="Huan P."/>
            <person name="Zhang T."/>
            <person name="Zhou Y."/>
            <person name="Zhang J."/>
            <person name="Lin C."/>
            <person name="Li X."/>
            <person name="Xing L."/>
            <person name="Huo D."/>
            <person name="Sun M."/>
            <person name="Wang L."/>
            <person name="Mercier A."/>
            <person name="Li F."/>
            <person name="Yang H."/>
            <person name="Xiang J."/>
        </authorList>
    </citation>
    <scope>NUCLEOTIDE SEQUENCE [LARGE SCALE GENOMIC DNA]</scope>
    <source>
        <strain evidence="3">Shaxun</strain>
        <tissue evidence="3">Muscle</tissue>
    </source>
</reference>
<feature type="domain" description="Reverse transcriptase" evidence="2">
    <location>
        <begin position="1"/>
        <end position="86"/>
    </location>
</feature>
<dbReference type="InterPro" id="IPR000477">
    <property type="entry name" value="RT_dom"/>
</dbReference>
<evidence type="ECO:0000259" key="2">
    <source>
        <dbReference type="PROSITE" id="PS50878"/>
    </source>
</evidence>
<evidence type="ECO:0000313" key="4">
    <source>
        <dbReference type="Proteomes" id="UP000230750"/>
    </source>
</evidence>
<protein>
    <recommendedName>
        <fullName evidence="2">Reverse transcriptase domain-containing protein</fullName>
    </recommendedName>
</protein>